<evidence type="ECO:0000256" key="1">
    <source>
        <dbReference type="SAM" id="MobiDB-lite"/>
    </source>
</evidence>
<protein>
    <submittedName>
        <fullName evidence="2">Uncharacterized protein</fullName>
    </submittedName>
</protein>
<evidence type="ECO:0000313" key="2">
    <source>
        <dbReference type="EMBL" id="KAF0708757.1"/>
    </source>
</evidence>
<proteinExistence type="predicted"/>
<feature type="region of interest" description="Disordered" evidence="1">
    <location>
        <begin position="353"/>
        <end position="396"/>
    </location>
</feature>
<evidence type="ECO:0000313" key="3">
    <source>
        <dbReference type="Proteomes" id="UP000469452"/>
    </source>
</evidence>
<dbReference type="Proteomes" id="UP000469452">
    <property type="component" value="Unassembled WGS sequence"/>
</dbReference>
<feature type="compositionally biased region" description="Low complexity" evidence="1">
    <location>
        <begin position="366"/>
        <end position="379"/>
    </location>
</feature>
<reference evidence="2 3" key="1">
    <citation type="submission" date="2019-06" db="EMBL/GenBank/DDBJ databases">
        <title>Genomics analysis of Aphanomyces spp. identifies a new class of oomycete effector associated with host adaptation.</title>
        <authorList>
            <person name="Gaulin E."/>
        </authorList>
    </citation>
    <scope>NUCLEOTIDE SEQUENCE [LARGE SCALE GENOMIC DNA]</scope>
    <source>
        <strain evidence="2 3">E</strain>
    </source>
</reference>
<name>A0A6A4ZJM4_APHAT</name>
<organism evidence="2 3">
    <name type="scientific">Aphanomyces astaci</name>
    <name type="common">Crayfish plague agent</name>
    <dbReference type="NCBI Taxonomy" id="112090"/>
    <lineage>
        <taxon>Eukaryota</taxon>
        <taxon>Sar</taxon>
        <taxon>Stramenopiles</taxon>
        <taxon>Oomycota</taxon>
        <taxon>Saprolegniomycetes</taxon>
        <taxon>Saprolegniales</taxon>
        <taxon>Verrucalvaceae</taxon>
        <taxon>Aphanomyces</taxon>
    </lineage>
</organism>
<dbReference type="AlphaFoldDB" id="A0A6A4ZJM4"/>
<comment type="caution">
    <text evidence="2">The sequence shown here is derived from an EMBL/GenBank/DDBJ whole genome shotgun (WGS) entry which is preliminary data.</text>
</comment>
<dbReference type="VEuPathDB" id="FungiDB:H257_16757"/>
<dbReference type="EMBL" id="VJMI01018961">
    <property type="protein sequence ID" value="KAF0708757.1"/>
    <property type="molecule type" value="Genomic_DNA"/>
</dbReference>
<sequence length="396" mass="46168">MELNNKLMYYRRTKNLKDTSQHENYMCFRNELYNNKPMVMTPSFYDTLPNYGSLDFDFVQFSRPMPDILPMSDNRFKQLVAKLYLDRMELAVPLSFRRAPTPAVRTLNPKVYDELIDLQRFRTRIPELYNRDIATPIEFTPPKEQHDITPERVKYSGRRLLLELQALFCSRWITTRQALYVLAKWPLAFGTTKVDAALMLFDRILDLYNYSQVFTALVDSEVAQLIFRLGWLNMWSPLIPEMYYELDLTIYEQREVTKVLVQLAMDEPGENWQGATFGWDRDSPMPGWVLNMSWLTPGNFPQKGYLRVEYYSGADKGCSPVWASRHTSAQNVLAELPKQFDVFLAHREALRRLGRRGSSGENDQRSSTQSIPTPPSTNSCRKPKTASTPPRHHSCK</sequence>
<gene>
    <name evidence="2" type="ORF">AaE_013100</name>
</gene>
<accession>A0A6A4ZJM4</accession>